<protein>
    <recommendedName>
        <fullName evidence="5">Amine oxidase domain-containing protein</fullName>
    </recommendedName>
</protein>
<dbReference type="Gene3D" id="3.50.50.60">
    <property type="entry name" value="FAD/NAD(P)-binding domain"/>
    <property type="match status" value="1"/>
</dbReference>
<dbReference type="OMA" id="AMRIPEI"/>
<feature type="domain" description="Amine oxidase" evidence="5">
    <location>
        <begin position="64"/>
        <end position="167"/>
    </location>
</feature>
<evidence type="ECO:0000256" key="3">
    <source>
        <dbReference type="ARBA" id="ARBA00022827"/>
    </source>
</evidence>
<dbReference type="Proteomes" id="UP000261580">
    <property type="component" value="Unassembled WGS sequence"/>
</dbReference>
<dbReference type="GO" id="GO:0001716">
    <property type="term" value="F:L-amino-acid oxidase activity"/>
    <property type="evidence" value="ECO:0007669"/>
    <property type="project" value="TreeGrafter"/>
</dbReference>
<comment type="cofactor">
    <cofactor evidence="1">
        <name>FAD</name>
        <dbReference type="ChEBI" id="CHEBI:57692"/>
    </cofactor>
</comment>
<evidence type="ECO:0000313" key="6">
    <source>
        <dbReference type="Ensembl" id="ENSNBRP00000000848.1"/>
    </source>
</evidence>
<evidence type="ECO:0000259" key="5">
    <source>
        <dbReference type="Pfam" id="PF01593"/>
    </source>
</evidence>
<reference evidence="6" key="2">
    <citation type="submission" date="2025-09" db="UniProtKB">
        <authorList>
            <consortium name="Ensembl"/>
        </authorList>
    </citation>
    <scope>IDENTIFICATION</scope>
</reference>
<name>A0A3Q4G466_NEOBR</name>
<dbReference type="Ensembl" id="ENSNBRT00000000897.1">
    <property type="protein sequence ID" value="ENSNBRP00000000848.1"/>
    <property type="gene ID" value="ENSNBRG00000000736.1"/>
</dbReference>
<dbReference type="Gene3D" id="3.50.50.100">
    <property type="match status" value="1"/>
</dbReference>
<keyword evidence="4" id="KW-0732">Signal</keyword>
<reference evidence="6" key="1">
    <citation type="submission" date="2025-08" db="UniProtKB">
        <authorList>
            <consortium name="Ensembl"/>
        </authorList>
    </citation>
    <scope>IDENTIFICATION</scope>
</reference>
<dbReference type="Pfam" id="PF01593">
    <property type="entry name" value="Amino_oxidase"/>
    <property type="match status" value="2"/>
</dbReference>
<dbReference type="SUPFAM" id="SSF54373">
    <property type="entry name" value="FAD-linked reductases, C-terminal domain"/>
    <property type="match status" value="1"/>
</dbReference>
<dbReference type="PANTHER" id="PTHR10742">
    <property type="entry name" value="FLAVIN MONOAMINE OXIDASE"/>
    <property type="match status" value="1"/>
</dbReference>
<feature type="signal peptide" evidence="4">
    <location>
        <begin position="1"/>
        <end position="22"/>
    </location>
</feature>
<keyword evidence="2" id="KW-0285">Flavoprotein</keyword>
<organism evidence="6 7">
    <name type="scientific">Neolamprologus brichardi</name>
    <name type="common">Fairy cichlid</name>
    <name type="synonym">Lamprologus brichardi</name>
    <dbReference type="NCBI Taxonomy" id="32507"/>
    <lineage>
        <taxon>Eukaryota</taxon>
        <taxon>Metazoa</taxon>
        <taxon>Chordata</taxon>
        <taxon>Craniata</taxon>
        <taxon>Vertebrata</taxon>
        <taxon>Euteleostomi</taxon>
        <taxon>Actinopterygii</taxon>
        <taxon>Neopterygii</taxon>
        <taxon>Teleostei</taxon>
        <taxon>Neoteleostei</taxon>
        <taxon>Acanthomorphata</taxon>
        <taxon>Ovalentaria</taxon>
        <taxon>Cichlomorphae</taxon>
        <taxon>Cichliformes</taxon>
        <taxon>Cichlidae</taxon>
        <taxon>African cichlids</taxon>
        <taxon>Pseudocrenilabrinae</taxon>
        <taxon>Lamprologini</taxon>
        <taxon>Neolamprologus</taxon>
    </lineage>
</organism>
<dbReference type="Gene3D" id="3.90.660.10">
    <property type="match status" value="1"/>
</dbReference>
<dbReference type="FunFam" id="1.10.10.1620:FF:000001">
    <property type="entry name" value="Amine oxidase"/>
    <property type="match status" value="1"/>
</dbReference>
<dbReference type="AlphaFoldDB" id="A0A3Q4G466"/>
<dbReference type="InterPro" id="IPR050281">
    <property type="entry name" value="Flavin_monoamine_oxidase"/>
</dbReference>
<dbReference type="FunFam" id="3.50.50.60:FF:000242">
    <property type="entry name" value="Amine oxidase"/>
    <property type="match status" value="1"/>
</dbReference>
<dbReference type="Gene3D" id="3.30.70.2100">
    <property type="match status" value="1"/>
</dbReference>
<dbReference type="InterPro" id="IPR002937">
    <property type="entry name" value="Amino_oxidase"/>
</dbReference>
<dbReference type="PANTHER" id="PTHR10742:SF342">
    <property type="entry name" value="AMINE OXIDASE"/>
    <property type="match status" value="1"/>
</dbReference>
<dbReference type="FunFam" id="3.50.50.60:FF:000450">
    <property type="entry name" value="Amine oxidase"/>
    <property type="match status" value="1"/>
</dbReference>
<evidence type="ECO:0000313" key="7">
    <source>
        <dbReference type="Proteomes" id="UP000261580"/>
    </source>
</evidence>
<dbReference type="STRING" id="32507.ENSNBRP00000000848"/>
<feature type="chain" id="PRO_5018695298" description="Amine oxidase domain-containing protein" evidence="4">
    <location>
        <begin position="23"/>
        <end position="478"/>
    </location>
</feature>
<dbReference type="SUPFAM" id="SSF51905">
    <property type="entry name" value="FAD/NAD(P)-binding domain"/>
    <property type="match status" value="1"/>
</dbReference>
<accession>A0A3Q4G466</accession>
<dbReference type="GeneTree" id="ENSGT00940000160928"/>
<evidence type="ECO:0000256" key="1">
    <source>
        <dbReference type="ARBA" id="ARBA00001974"/>
    </source>
</evidence>
<evidence type="ECO:0000256" key="2">
    <source>
        <dbReference type="ARBA" id="ARBA00022630"/>
    </source>
</evidence>
<dbReference type="InterPro" id="IPR036188">
    <property type="entry name" value="FAD/NAD-bd_sf"/>
</dbReference>
<keyword evidence="7" id="KW-1185">Reference proteome</keyword>
<sequence>PNIHSFAISVLLLVLYPTAAVASMTEELAKCLEDDDNYQLMETVTTGLPQIKKSHHVIIVGAGIAGLTAAKLLEGAGHKVTIIEASPRVGGRVETYRDEENGWYADLGAMRIPSNHQIIRWYIKEMGLKLNPFIMYDSNTFYLVNERNRTRTYAVTANPDILNYKLPERERGKSADELLWQALQKVCKDVTDSVQRLRLYDIHKHLFVCFLRYDEITGGTDLLPKAFLSFIDAPILFNSKVKFISQSNEGVTVSYRRKGESALTYITGDAVLVTTTAKAALFLDFYPPLSIQKMEALRAVHYECSTKIILTFKRKFWVDDGIHGGKSITDRPSRYIYYPSHTFPRNQTIGVLLASYTWADDAQFLQAATDEDLKELALRDLAKIHGEKVWDLCIGVVVKRWGIDPYSLGGFAFFAPYQHIEYAKELFRSEGRVHFAGEHTAFPHAWIETSMKSAIRAAKNISDAAHKELARNQDRNEL</sequence>
<dbReference type="Gene3D" id="1.10.405.10">
    <property type="entry name" value="Guanine Nucleotide Dissociation Inhibitor, domain 1"/>
    <property type="match status" value="1"/>
</dbReference>
<dbReference type="Gene3D" id="1.10.10.1620">
    <property type="match status" value="1"/>
</dbReference>
<dbReference type="GO" id="GO:0009063">
    <property type="term" value="P:amino acid catabolic process"/>
    <property type="evidence" value="ECO:0007669"/>
    <property type="project" value="TreeGrafter"/>
</dbReference>
<feature type="domain" description="Amine oxidase" evidence="5">
    <location>
        <begin position="205"/>
        <end position="461"/>
    </location>
</feature>
<keyword evidence="3" id="KW-0274">FAD</keyword>
<evidence type="ECO:0000256" key="4">
    <source>
        <dbReference type="SAM" id="SignalP"/>
    </source>
</evidence>
<proteinExistence type="predicted"/>